<proteinExistence type="predicted"/>
<dbReference type="EMBL" id="CAJOAX010003459">
    <property type="protein sequence ID" value="CAF3855505.1"/>
    <property type="molecule type" value="Genomic_DNA"/>
</dbReference>
<dbReference type="Proteomes" id="UP000663823">
    <property type="component" value="Unassembled WGS sequence"/>
</dbReference>
<evidence type="ECO:0008006" key="5">
    <source>
        <dbReference type="Google" id="ProtNLM"/>
    </source>
</evidence>
<gene>
    <name evidence="3" type="ORF">FNK824_LOCUS23782</name>
    <name evidence="2" type="ORF">OTI717_LOCUS21408</name>
    <name evidence="1" type="ORF">RFH988_LOCUS20428</name>
</gene>
<evidence type="ECO:0000313" key="2">
    <source>
        <dbReference type="EMBL" id="CAF3855505.1"/>
    </source>
</evidence>
<dbReference type="Proteomes" id="UP000663874">
    <property type="component" value="Unassembled WGS sequence"/>
</dbReference>
<reference evidence="1" key="1">
    <citation type="submission" date="2021-02" db="EMBL/GenBank/DDBJ databases">
        <authorList>
            <person name="Nowell W R."/>
        </authorList>
    </citation>
    <scope>NUCLEOTIDE SEQUENCE</scope>
</reference>
<accession>A0A814QM63</accession>
<comment type="caution">
    <text evidence="1">The sequence shown here is derived from an EMBL/GenBank/DDBJ whole genome shotgun (WGS) entry which is preliminary data.</text>
</comment>
<dbReference type="EMBL" id="CAJNOO010001253">
    <property type="protein sequence ID" value="CAF1122499.1"/>
    <property type="molecule type" value="Genomic_DNA"/>
</dbReference>
<dbReference type="Proteomes" id="UP000663882">
    <property type="component" value="Unassembled WGS sequence"/>
</dbReference>
<evidence type="ECO:0000313" key="3">
    <source>
        <dbReference type="EMBL" id="CAF3961092.1"/>
    </source>
</evidence>
<name>A0A814QM63_9BILA</name>
<protein>
    <recommendedName>
        <fullName evidence="5">Zygote-specific protein</fullName>
    </recommendedName>
</protein>
<dbReference type="PANTHER" id="PTHR37475:SF1">
    <property type="entry name" value="ZYGOTE-SPECIFIC PROTEIN"/>
    <property type="match status" value="1"/>
</dbReference>
<dbReference type="AlphaFoldDB" id="A0A814QM63"/>
<evidence type="ECO:0000313" key="1">
    <source>
        <dbReference type="EMBL" id="CAF1122499.1"/>
    </source>
</evidence>
<evidence type="ECO:0000313" key="4">
    <source>
        <dbReference type="Proteomes" id="UP000663882"/>
    </source>
</evidence>
<organism evidence="1 4">
    <name type="scientific">Rotaria sordida</name>
    <dbReference type="NCBI Taxonomy" id="392033"/>
    <lineage>
        <taxon>Eukaryota</taxon>
        <taxon>Metazoa</taxon>
        <taxon>Spiralia</taxon>
        <taxon>Gnathifera</taxon>
        <taxon>Rotifera</taxon>
        <taxon>Eurotatoria</taxon>
        <taxon>Bdelloidea</taxon>
        <taxon>Philodinida</taxon>
        <taxon>Philodinidae</taxon>
        <taxon>Rotaria</taxon>
    </lineage>
</organism>
<dbReference type="EMBL" id="CAJOBE010005114">
    <property type="protein sequence ID" value="CAF3961092.1"/>
    <property type="molecule type" value="Genomic_DNA"/>
</dbReference>
<sequence>HASAGPVAYGICQAGCAALAVACYSAAGAVFGTVTAGIGTPPAIMACNSAFGVCSAKCALIALAPTP</sequence>
<feature type="non-terminal residue" evidence="1">
    <location>
        <position position="1"/>
    </location>
</feature>
<dbReference type="PANTHER" id="PTHR37475">
    <property type="entry name" value="ZYGOTE-SPECIFIC CLASS V COPY B GENE PROTEIN"/>
    <property type="match status" value="1"/>
</dbReference>